<dbReference type="PANTHER" id="PTHR11693:SF22">
    <property type="entry name" value="ATP SYNTHASE SUBUNIT GAMMA, MITOCHONDRIAL"/>
    <property type="match status" value="1"/>
</dbReference>
<evidence type="ECO:0000313" key="9">
    <source>
        <dbReference type="EMBL" id="SVB49534.1"/>
    </source>
</evidence>
<dbReference type="PANTHER" id="PTHR11693">
    <property type="entry name" value="ATP SYNTHASE GAMMA CHAIN"/>
    <property type="match status" value="1"/>
</dbReference>
<dbReference type="SUPFAM" id="SSF52943">
    <property type="entry name" value="ATP synthase (F1-ATPase), gamma subunit"/>
    <property type="match status" value="1"/>
</dbReference>
<dbReference type="GO" id="GO:0045259">
    <property type="term" value="C:proton-transporting ATP synthase complex"/>
    <property type="evidence" value="ECO:0007669"/>
    <property type="project" value="UniProtKB-KW"/>
</dbReference>
<proteinExistence type="inferred from homology"/>
<keyword evidence="5" id="KW-0406">Ion transport</keyword>
<protein>
    <submittedName>
        <fullName evidence="9">Uncharacterized protein</fullName>
    </submittedName>
</protein>
<organism evidence="9">
    <name type="scientific">marine metagenome</name>
    <dbReference type="NCBI Taxonomy" id="408172"/>
    <lineage>
        <taxon>unclassified sequences</taxon>
        <taxon>metagenomes</taxon>
        <taxon>ecological metagenomes</taxon>
    </lineage>
</organism>
<evidence type="ECO:0000256" key="4">
    <source>
        <dbReference type="ARBA" id="ARBA00022781"/>
    </source>
</evidence>
<keyword evidence="7" id="KW-0139">CF(1)</keyword>
<dbReference type="Pfam" id="PF00231">
    <property type="entry name" value="ATP-synt"/>
    <property type="match status" value="1"/>
</dbReference>
<dbReference type="Gene3D" id="3.40.1380.10">
    <property type="match status" value="1"/>
</dbReference>
<dbReference type="CDD" id="cd12151">
    <property type="entry name" value="F1-ATPase_gamma"/>
    <property type="match status" value="1"/>
</dbReference>
<evidence type="ECO:0000256" key="3">
    <source>
        <dbReference type="ARBA" id="ARBA00022448"/>
    </source>
</evidence>
<evidence type="ECO:0000256" key="8">
    <source>
        <dbReference type="ARBA" id="ARBA00023310"/>
    </source>
</evidence>
<evidence type="ECO:0000256" key="6">
    <source>
        <dbReference type="ARBA" id="ARBA00023136"/>
    </source>
</evidence>
<evidence type="ECO:0000256" key="1">
    <source>
        <dbReference type="ARBA" id="ARBA00004170"/>
    </source>
</evidence>
<dbReference type="EMBL" id="UINC01044286">
    <property type="protein sequence ID" value="SVB49534.1"/>
    <property type="molecule type" value="Genomic_DNA"/>
</dbReference>
<dbReference type="AlphaFoldDB" id="A0A382EHH7"/>
<keyword evidence="6" id="KW-0472">Membrane</keyword>
<keyword evidence="8" id="KW-0066">ATP synthesis</keyword>
<gene>
    <name evidence="9" type="ORF">METZ01_LOCUS202388</name>
</gene>
<keyword evidence="4" id="KW-0375">Hydrogen ion transport</keyword>
<comment type="subcellular location">
    <subcellularLocation>
        <location evidence="1">Membrane</location>
        <topology evidence="1">Peripheral membrane protein</topology>
    </subcellularLocation>
</comment>
<dbReference type="PRINTS" id="PR00126">
    <property type="entry name" value="ATPASEGAMMA"/>
</dbReference>
<reference evidence="9" key="1">
    <citation type="submission" date="2018-05" db="EMBL/GenBank/DDBJ databases">
        <authorList>
            <person name="Lanie J.A."/>
            <person name="Ng W.-L."/>
            <person name="Kazmierczak K.M."/>
            <person name="Andrzejewski T.M."/>
            <person name="Davidsen T.M."/>
            <person name="Wayne K.J."/>
            <person name="Tettelin H."/>
            <person name="Glass J.I."/>
            <person name="Rusch D."/>
            <person name="Podicherti R."/>
            <person name="Tsui H.-C.T."/>
            <person name="Winkler M.E."/>
        </authorList>
    </citation>
    <scope>NUCLEOTIDE SEQUENCE</scope>
</reference>
<dbReference type="GO" id="GO:0046933">
    <property type="term" value="F:proton-transporting ATP synthase activity, rotational mechanism"/>
    <property type="evidence" value="ECO:0007669"/>
    <property type="project" value="InterPro"/>
</dbReference>
<evidence type="ECO:0000256" key="5">
    <source>
        <dbReference type="ARBA" id="ARBA00023065"/>
    </source>
</evidence>
<keyword evidence="3" id="KW-0813">Transport</keyword>
<evidence type="ECO:0000256" key="7">
    <source>
        <dbReference type="ARBA" id="ARBA00023196"/>
    </source>
</evidence>
<dbReference type="Gene3D" id="1.10.287.80">
    <property type="entry name" value="ATP synthase, gamma subunit, helix hairpin domain"/>
    <property type="match status" value="1"/>
</dbReference>
<name>A0A382EHH7_9ZZZZ</name>
<accession>A0A382EHH7</accession>
<dbReference type="InterPro" id="IPR035968">
    <property type="entry name" value="ATP_synth_F1_ATPase_gsu"/>
</dbReference>
<evidence type="ECO:0000256" key="2">
    <source>
        <dbReference type="ARBA" id="ARBA00007681"/>
    </source>
</evidence>
<comment type="similarity">
    <text evidence="2">Belongs to the ATPase gamma chain family.</text>
</comment>
<dbReference type="InterPro" id="IPR000131">
    <property type="entry name" value="ATP_synth_F1_gsu"/>
</dbReference>
<sequence length="117" mass="12937">MIHSKFINTASQKTTVTELLPISSSNNENETGEYIYEPDPVYVLNALIPKYIEVQVYHALLEAFASEHSARMIAMKNATDNANELIDELTLDLNKARQEAITSELLDIVGGVAALEV</sequence>